<sequence length="107" mass="12459">MIHFSFDDIRHRPEICRMLLQLVIGPNLIRNSLPSALSPDEKEVLRLAIHLSKPIRPIDLISQCGHNFRTARKRLLSLAEKGLLRPIGHGKVVRYYELKEDAWHYLL</sequence>
<dbReference type="Proteomes" id="UP001519344">
    <property type="component" value="Unassembled WGS sequence"/>
</dbReference>
<keyword evidence="2" id="KW-1185">Reference proteome</keyword>
<gene>
    <name evidence="1" type="ORF">J2Z65_005135</name>
</gene>
<dbReference type="RefSeq" id="WP_420850782.1">
    <property type="nucleotide sequence ID" value="NZ_JAAOZR010000011.1"/>
</dbReference>
<dbReference type="EMBL" id="JAGGKV010000017">
    <property type="protein sequence ID" value="MBP1965890.1"/>
    <property type="molecule type" value="Genomic_DNA"/>
</dbReference>
<comment type="caution">
    <text evidence="1">The sequence shown here is derived from an EMBL/GenBank/DDBJ whole genome shotgun (WGS) entry which is preliminary data.</text>
</comment>
<accession>A0ABS4I4P5</accession>
<evidence type="ECO:0000313" key="1">
    <source>
        <dbReference type="EMBL" id="MBP1965890.1"/>
    </source>
</evidence>
<name>A0ABS4I4P5_9BACL</name>
<organism evidence="1 2">
    <name type="scientific">Paenibacillus aceris</name>
    <dbReference type="NCBI Taxonomy" id="869555"/>
    <lineage>
        <taxon>Bacteria</taxon>
        <taxon>Bacillati</taxon>
        <taxon>Bacillota</taxon>
        <taxon>Bacilli</taxon>
        <taxon>Bacillales</taxon>
        <taxon>Paenibacillaceae</taxon>
        <taxon>Paenibacillus</taxon>
    </lineage>
</organism>
<dbReference type="InterPro" id="IPR036390">
    <property type="entry name" value="WH_DNA-bd_sf"/>
</dbReference>
<proteinExistence type="predicted"/>
<evidence type="ECO:0000313" key="2">
    <source>
        <dbReference type="Proteomes" id="UP001519344"/>
    </source>
</evidence>
<protein>
    <submittedName>
        <fullName evidence="1">Uncharacterized protein</fullName>
    </submittedName>
</protein>
<reference evidence="1 2" key="1">
    <citation type="submission" date="2021-03" db="EMBL/GenBank/DDBJ databases">
        <title>Genomic Encyclopedia of Type Strains, Phase IV (KMG-IV): sequencing the most valuable type-strain genomes for metagenomic binning, comparative biology and taxonomic classification.</title>
        <authorList>
            <person name="Goeker M."/>
        </authorList>
    </citation>
    <scope>NUCLEOTIDE SEQUENCE [LARGE SCALE GENOMIC DNA]</scope>
    <source>
        <strain evidence="1 2">DSM 24950</strain>
    </source>
</reference>
<dbReference type="SUPFAM" id="SSF46785">
    <property type="entry name" value="Winged helix' DNA-binding domain"/>
    <property type="match status" value="1"/>
</dbReference>